<dbReference type="GO" id="GO:0052907">
    <property type="term" value="F:23S rRNA (adenine(1618)-N(6))-methyltransferase activity"/>
    <property type="evidence" value="ECO:0007669"/>
    <property type="project" value="UniProtKB-EC"/>
</dbReference>
<dbReference type="InterPro" id="IPR029063">
    <property type="entry name" value="SAM-dependent_MTases_sf"/>
</dbReference>
<comment type="similarity">
    <text evidence="6">Belongs to the methyltransferase superfamily. METTL16/RlmF family.</text>
</comment>
<dbReference type="PIRSF" id="PIRSF029038">
    <property type="entry name" value="Mtase_YbiN_prd"/>
    <property type="match status" value="1"/>
</dbReference>
<evidence type="ECO:0000256" key="6">
    <source>
        <dbReference type="HAMAP-Rule" id="MF_01848"/>
    </source>
</evidence>
<evidence type="ECO:0000313" key="7">
    <source>
        <dbReference type="EMBL" id="SFN22694.1"/>
    </source>
</evidence>
<dbReference type="Proteomes" id="UP000199149">
    <property type="component" value="Unassembled WGS sequence"/>
</dbReference>
<dbReference type="STRING" id="684065.SAMN05421738_108171"/>
<dbReference type="EMBL" id="FOUZ01000008">
    <property type="protein sequence ID" value="SFN22694.1"/>
    <property type="molecule type" value="Genomic_DNA"/>
</dbReference>
<organism evidence="7 8">
    <name type="scientific">Algoriella xinjiangensis</name>
    <dbReference type="NCBI Taxonomy" id="684065"/>
    <lineage>
        <taxon>Bacteria</taxon>
        <taxon>Pseudomonadati</taxon>
        <taxon>Bacteroidota</taxon>
        <taxon>Flavobacteriia</taxon>
        <taxon>Flavobacteriales</taxon>
        <taxon>Weeksellaceae</taxon>
        <taxon>Algoriella</taxon>
    </lineage>
</organism>
<reference evidence="8" key="1">
    <citation type="submission" date="2016-10" db="EMBL/GenBank/DDBJ databases">
        <authorList>
            <person name="Varghese N."/>
            <person name="Submissions S."/>
        </authorList>
    </citation>
    <scope>NUCLEOTIDE SEQUENCE [LARGE SCALE GENOMIC DNA]</scope>
    <source>
        <strain evidence="8">XJ109</strain>
    </source>
</reference>
<dbReference type="GO" id="GO:0070475">
    <property type="term" value="P:rRNA base methylation"/>
    <property type="evidence" value="ECO:0007669"/>
    <property type="project" value="TreeGrafter"/>
</dbReference>
<dbReference type="PANTHER" id="PTHR13393:SF0">
    <property type="entry name" value="RNA N6-ADENOSINE-METHYLTRANSFERASE METTL16"/>
    <property type="match status" value="1"/>
</dbReference>
<accession>A0A1I4X9X3</accession>
<dbReference type="SUPFAM" id="SSF53335">
    <property type="entry name" value="S-adenosyl-L-methionine-dependent methyltransferases"/>
    <property type="match status" value="1"/>
</dbReference>
<gene>
    <name evidence="6" type="primary">rlmF</name>
    <name evidence="7" type="ORF">SAMN05421738_108171</name>
</gene>
<dbReference type="InterPro" id="IPR010286">
    <property type="entry name" value="METTL16/RlmF"/>
</dbReference>
<keyword evidence="5 6" id="KW-0949">S-adenosyl-L-methionine</keyword>
<dbReference type="InterPro" id="IPR016909">
    <property type="entry name" value="rRNA_lsu_MeTfrase_F"/>
</dbReference>
<sequence length="304" mass="35648">MSTPENKSKLKKLHSRNRHLAPYNFEKLCAVYLPLSKYIKPNKENEPTITFSDREAVKALNKALLRTYYDIDYWELPKDNLCPPIPGRADYIHYVADILGESFDGVIPRGKDVKILDVGVGANCIYPIIGNYEYDWNFVGAELDFESHKNAETIVRKNARLRNKVEIRLQYNQSNIFKNIIKQGEKFDMTMCNPPFFKSNQEVMEQTMRKLRNLGQKSDQKPIQNFGGSNSELWCRGGERLFITKMIKESVEFKHQVKWFSTLVSRKENLHVLESTLKREKVRDYKIVNMQQGNKISRILVWRF</sequence>
<keyword evidence="4 6" id="KW-0808">Transferase</keyword>
<dbReference type="OrthoDB" id="1115728at2"/>
<evidence type="ECO:0000256" key="1">
    <source>
        <dbReference type="ARBA" id="ARBA00022490"/>
    </source>
</evidence>
<dbReference type="EC" id="2.1.1.181" evidence="6"/>
<dbReference type="Pfam" id="PF05971">
    <property type="entry name" value="Methyltransf_10"/>
    <property type="match status" value="1"/>
</dbReference>
<comment type="subcellular location">
    <subcellularLocation>
        <location evidence="6">Cytoplasm</location>
    </subcellularLocation>
</comment>
<proteinExistence type="inferred from homology"/>
<keyword evidence="2 6" id="KW-0698">rRNA processing</keyword>
<evidence type="ECO:0000256" key="3">
    <source>
        <dbReference type="ARBA" id="ARBA00022603"/>
    </source>
</evidence>
<keyword evidence="3 6" id="KW-0489">Methyltransferase</keyword>
<dbReference type="AlphaFoldDB" id="A0A1I4X9X3"/>
<comment type="function">
    <text evidence="6">Specifically methylates the adenine in position 1618 of 23S rRNA.</text>
</comment>
<keyword evidence="1 6" id="KW-0963">Cytoplasm</keyword>
<evidence type="ECO:0000313" key="8">
    <source>
        <dbReference type="Proteomes" id="UP000199149"/>
    </source>
</evidence>
<dbReference type="GO" id="GO:0005737">
    <property type="term" value="C:cytoplasm"/>
    <property type="evidence" value="ECO:0007669"/>
    <property type="project" value="UniProtKB-SubCell"/>
</dbReference>
<evidence type="ECO:0000256" key="4">
    <source>
        <dbReference type="ARBA" id="ARBA00022679"/>
    </source>
</evidence>
<dbReference type="HAMAP" id="MF_01848">
    <property type="entry name" value="23SrRNA_methyltr_F"/>
    <property type="match status" value="1"/>
</dbReference>
<dbReference type="RefSeq" id="WP_092908405.1">
    <property type="nucleotide sequence ID" value="NZ_FOUZ01000008.1"/>
</dbReference>
<evidence type="ECO:0000256" key="5">
    <source>
        <dbReference type="ARBA" id="ARBA00022691"/>
    </source>
</evidence>
<dbReference type="NCBIfam" id="NF008725">
    <property type="entry name" value="PRK11727.1"/>
    <property type="match status" value="1"/>
</dbReference>
<comment type="catalytic activity">
    <reaction evidence="6">
        <text>adenosine(1618) in 23S rRNA + S-adenosyl-L-methionine = N(6)-methyladenosine(1618) in 23S rRNA + S-adenosyl-L-homocysteine + H(+)</text>
        <dbReference type="Rhea" id="RHEA:16497"/>
        <dbReference type="Rhea" id="RHEA-COMP:10229"/>
        <dbReference type="Rhea" id="RHEA-COMP:10231"/>
        <dbReference type="ChEBI" id="CHEBI:15378"/>
        <dbReference type="ChEBI" id="CHEBI:57856"/>
        <dbReference type="ChEBI" id="CHEBI:59789"/>
        <dbReference type="ChEBI" id="CHEBI:74411"/>
        <dbReference type="ChEBI" id="CHEBI:74449"/>
        <dbReference type="EC" id="2.1.1.181"/>
    </reaction>
</comment>
<protein>
    <recommendedName>
        <fullName evidence="6">Ribosomal RNA large subunit methyltransferase F</fullName>
        <ecNumber evidence="6">2.1.1.181</ecNumber>
    </recommendedName>
    <alternativeName>
        <fullName evidence="6">23S rRNA mA1618 methyltransferase</fullName>
    </alternativeName>
    <alternativeName>
        <fullName evidence="6">rRNA adenine N-6-methyltransferase</fullName>
    </alternativeName>
</protein>
<evidence type="ECO:0000256" key="2">
    <source>
        <dbReference type="ARBA" id="ARBA00022552"/>
    </source>
</evidence>
<dbReference type="PANTHER" id="PTHR13393">
    <property type="entry name" value="SAM-DEPENDENT METHYLTRANSFERASE"/>
    <property type="match status" value="1"/>
</dbReference>
<keyword evidence="8" id="KW-1185">Reference proteome</keyword>
<name>A0A1I4X9X3_9FLAO</name>
<dbReference type="Gene3D" id="3.40.50.150">
    <property type="entry name" value="Vaccinia Virus protein VP39"/>
    <property type="match status" value="1"/>
</dbReference>